<evidence type="ECO:0000313" key="2">
    <source>
        <dbReference type="EMBL" id="RAJ79035.1"/>
    </source>
</evidence>
<accession>A0A327VVP3</accession>
<keyword evidence="3" id="KW-1185">Reference proteome</keyword>
<evidence type="ECO:0000313" key="3">
    <source>
        <dbReference type="Proteomes" id="UP000249819"/>
    </source>
</evidence>
<dbReference type="RefSeq" id="WP_111593513.1">
    <property type="nucleotide sequence ID" value="NZ_QLMA01000006.1"/>
</dbReference>
<dbReference type="EMBL" id="QLMA01000006">
    <property type="protein sequence ID" value="RAJ79035.1"/>
    <property type="molecule type" value="Genomic_DNA"/>
</dbReference>
<evidence type="ECO:0008006" key="4">
    <source>
        <dbReference type="Google" id="ProtNLM"/>
    </source>
</evidence>
<dbReference type="AlphaFoldDB" id="A0A327VVP3"/>
<organism evidence="2 3">
    <name type="scientific">Chitinophaga dinghuensis</name>
    <dbReference type="NCBI Taxonomy" id="1539050"/>
    <lineage>
        <taxon>Bacteria</taxon>
        <taxon>Pseudomonadati</taxon>
        <taxon>Bacteroidota</taxon>
        <taxon>Chitinophagia</taxon>
        <taxon>Chitinophagales</taxon>
        <taxon>Chitinophagaceae</taxon>
        <taxon>Chitinophaga</taxon>
    </lineage>
</organism>
<sequence>MMKPFYLLLALTLLFVACRKENFDANSPKDGQVISLFVDHYITGGDGHYFLNTDRNVKLNTYVQNFERELGYTYVIKAKVVRPNQPPQDGPSYWFEYQATLNKEKYVGKDTLTLPVFGFVAPSDAVFLRKVNGTLLYLSTKLIPANDNVKATLDSIYNAAPQILDKQPRPNFALKVQYAPNDYSSYIVHSVKY</sequence>
<feature type="chain" id="PRO_5016242601" description="DUF4377 domain-containing protein" evidence="1">
    <location>
        <begin position="20"/>
        <end position="193"/>
    </location>
</feature>
<reference evidence="2 3" key="1">
    <citation type="submission" date="2018-06" db="EMBL/GenBank/DDBJ databases">
        <title>Genomic Encyclopedia of Archaeal and Bacterial Type Strains, Phase II (KMG-II): from individual species to whole genera.</title>
        <authorList>
            <person name="Goeker M."/>
        </authorList>
    </citation>
    <scope>NUCLEOTIDE SEQUENCE [LARGE SCALE GENOMIC DNA]</scope>
    <source>
        <strain evidence="2 3">DSM 29821</strain>
    </source>
</reference>
<comment type="caution">
    <text evidence="2">The sequence shown here is derived from an EMBL/GenBank/DDBJ whole genome shotgun (WGS) entry which is preliminary data.</text>
</comment>
<proteinExistence type="predicted"/>
<dbReference type="PROSITE" id="PS51257">
    <property type="entry name" value="PROKAR_LIPOPROTEIN"/>
    <property type="match status" value="1"/>
</dbReference>
<dbReference type="Proteomes" id="UP000249819">
    <property type="component" value="Unassembled WGS sequence"/>
</dbReference>
<dbReference type="OrthoDB" id="762500at2"/>
<protein>
    <recommendedName>
        <fullName evidence="4">DUF4377 domain-containing protein</fullName>
    </recommendedName>
</protein>
<evidence type="ECO:0000256" key="1">
    <source>
        <dbReference type="SAM" id="SignalP"/>
    </source>
</evidence>
<gene>
    <name evidence="2" type="ORF">CLV59_10695</name>
</gene>
<name>A0A327VVP3_9BACT</name>
<feature type="signal peptide" evidence="1">
    <location>
        <begin position="1"/>
        <end position="19"/>
    </location>
</feature>
<keyword evidence="1" id="KW-0732">Signal</keyword>